<keyword evidence="2" id="KW-1185">Reference proteome</keyword>
<evidence type="ECO:0000313" key="2">
    <source>
        <dbReference type="Proteomes" id="UP000199048"/>
    </source>
</evidence>
<dbReference type="STRING" id="582667.SAMN05192568_1003237"/>
<protein>
    <submittedName>
        <fullName evidence="1">Uncharacterized protein</fullName>
    </submittedName>
</protein>
<dbReference type="EMBL" id="FOTK01000003">
    <property type="protein sequence ID" value="SFL33448.1"/>
    <property type="molecule type" value="Genomic_DNA"/>
</dbReference>
<dbReference type="AlphaFoldDB" id="A0A1I4GTV0"/>
<name>A0A1I4GTV0_9HYPH</name>
<proteinExistence type="predicted"/>
<dbReference type="RefSeq" id="WP_167367652.1">
    <property type="nucleotide sequence ID" value="NZ_FOTK01000003.1"/>
</dbReference>
<accession>A0A1I4GTV0</accession>
<evidence type="ECO:0000313" key="1">
    <source>
        <dbReference type="EMBL" id="SFL33448.1"/>
    </source>
</evidence>
<gene>
    <name evidence="1" type="ORF">SAMN05192568_1003237</name>
</gene>
<organism evidence="1 2">
    <name type="scientific">Methylobacterium pseudosasicola</name>
    <dbReference type="NCBI Taxonomy" id="582667"/>
    <lineage>
        <taxon>Bacteria</taxon>
        <taxon>Pseudomonadati</taxon>
        <taxon>Pseudomonadota</taxon>
        <taxon>Alphaproteobacteria</taxon>
        <taxon>Hyphomicrobiales</taxon>
        <taxon>Methylobacteriaceae</taxon>
        <taxon>Methylobacterium</taxon>
    </lineage>
</organism>
<dbReference type="Proteomes" id="UP000199048">
    <property type="component" value="Unassembled WGS sequence"/>
</dbReference>
<reference evidence="2" key="1">
    <citation type="submission" date="2016-10" db="EMBL/GenBank/DDBJ databases">
        <authorList>
            <person name="Varghese N."/>
            <person name="Submissions S."/>
        </authorList>
    </citation>
    <scope>NUCLEOTIDE SEQUENCE [LARGE SCALE GENOMIC DNA]</scope>
    <source>
        <strain evidence="2">BL36</strain>
    </source>
</reference>
<sequence>MTGRSLLDPAAENEAPRIYEAGLGVFRQRLASAERNGSRILLHGGRVD</sequence>